<dbReference type="InterPro" id="IPR011006">
    <property type="entry name" value="CheY-like_superfamily"/>
</dbReference>
<dbReference type="SMART" id="SM00448">
    <property type="entry name" value="REC"/>
    <property type="match status" value="1"/>
</dbReference>
<dbReference type="PANTHER" id="PTHR44591:SF3">
    <property type="entry name" value="RESPONSE REGULATORY DOMAIN-CONTAINING PROTEIN"/>
    <property type="match status" value="1"/>
</dbReference>
<dbReference type="Proteomes" id="UP000658514">
    <property type="component" value="Unassembled WGS sequence"/>
</dbReference>
<feature type="modified residue" description="4-aspartylphosphate" evidence="2">
    <location>
        <position position="57"/>
    </location>
</feature>
<dbReference type="Pfam" id="PF00072">
    <property type="entry name" value="Response_reg"/>
    <property type="match status" value="1"/>
</dbReference>
<evidence type="ECO:0000313" key="4">
    <source>
        <dbReference type="EMBL" id="MBD2194544.1"/>
    </source>
</evidence>
<evidence type="ECO:0000256" key="2">
    <source>
        <dbReference type="PROSITE-ProRule" id="PRU00169"/>
    </source>
</evidence>
<dbReference type="InterPro" id="IPR001789">
    <property type="entry name" value="Sig_transdc_resp-reg_receiver"/>
</dbReference>
<keyword evidence="1 2" id="KW-0597">Phosphoprotein</keyword>
<organism evidence="4 5">
    <name type="scientific">Calothrix parietina FACHB-288</name>
    <dbReference type="NCBI Taxonomy" id="2692896"/>
    <lineage>
        <taxon>Bacteria</taxon>
        <taxon>Bacillati</taxon>
        <taxon>Cyanobacteriota</taxon>
        <taxon>Cyanophyceae</taxon>
        <taxon>Nostocales</taxon>
        <taxon>Calotrichaceae</taxon>
        <taxon>Calothrix</taxon>
    </lineage>
</organism>
<evidence type="ECO:0000313" key="5">
    <source>
        <dbReference type="Proteomes" id="UP000658514"/>
    </source>
</evidence>
<name>A0ABR8A402_9CYAN</name>
<sequence length="129" mass="13849">MGTLQGIQVLAVDDEADNLELVTFILEEAGATVTSVSSAKEVLEVLNQKVPDILLADIGMPEMDGYMLLQKIRALPPQQGGEIKAIALTAYAGEINQRQALQAGFQLYLSKPVDPDELLVAIAQVLQSD</sequence>
<reference evidence="4 5" key="1">
    <citation type="journal article" date="2020" name="ISME J.">
        <title>Comparative genomics reveals insights into cyanobacterial evolution and habitat adaptation.</title>
        <authorList>
            <person name="Chen M.Y."/>
            <person name="Teng W.K."/>
            <person name="Zhao L."/>
            <person name="Hu C.X."/>
            <person name="Zhou Y.K."/>
            <person name="Han B.P."/>
            <person name="Song L.R."/>
            <person name="Shu W.S."/>
        </authorList>
    </citation>
    <scope>NUCLEOTIDE SEQUENCE [LARGE SCALE GENOMIC DNA]</scope>
    <source>
        <strain evidence="4 5">FACHB-288</strain>
    </source>
</reference>
<keyword evidence="5" id="KW-1185">Reference proteome</keyword>
<protein>
    <submittedName>
        <fullName evidence="4">Response regulator</fullName>
    </submittedName>
</protein>
<dbReference type="EMBL" id="JACJQH010000004">
    <property type="protein sequence ID" value="MBD2194544.1"/>
    <property type="molecule type" value="Genomic_DNA"/>
</dbReference>
<evidence type="ECO:0000256" key="1">
    <source>
        <dbReference type="ARBA" id="ARBA00022553"/>
    </source>
</evidence>
<comment type="caution">
    <text evidence="4">The sequence shown here is derived from an EMBL/GenBank/DDBJ whole genome shotgun (WGS) entry which is preliminary data.</text>
</comment>
<dbReference type="SUPFAM" id="SSF52172">
    <property type="entry name" value="CheY-like"/>
    <property type="match status" value="1"/>
</dbReference>
<dbReference type="PROSITE" id="PS50110">
    <property type="entry name" value="RESPONSE_REGULATORY"/>
    <property type="match status" value="1"/>
</dbReference>
<dbReference type="InterPro" id="IPR050595">
    <property type="entry name" value="Bact_response_regulator"/>
</dbReference>
<dbReference type="Gene3D" id="3.40.50.2300">
    <property type="match status" value="1"/>
</dbReference>
<evidence type="ECO:0000259" key="3">
    <source>
        <dbReference type="PROSITE" id="PS50110"/>
    </source>
</evidence>
<feature type="domain" description="Response regulatory" evidence="3">
    <location>
        <begin position="8"/>
        <end position="126"/>
    </location>
</feature>
<dbReference type="PANTHER" id="PTHR44591">
    <property type="entry name" value="STRESS RESPONSE REGULATOR PROTEIN 1"/>
    <property type="match status" value="1"/>
</dbReference>
<proteinExistence type="predicted"/>
<dbReference type="CDD" id="cd17580">
    <property type="entry name" value="REC_2_DhkD-like"/>
    <property type="match status" value="1"/>
</dbReference>
<accession>A0ABR8A402</accession>
<gene>
    <name evidence="4" type="ORF">H6G24_03410</name>
</gene>